<protein>
    <submittedName>
        <fullName evidence="2">Ankyrin</fullName>
    </submittedName>
</protein>
<dbReference type="OrthoDB" id="4772757at2759"/>
<reference evidence="2" key="1">
    <citation type="journal article" date="2020" name="Stud. Mycol.">
        <title>101 Dothideomycetes genomes: a test case for predicting lifestyles and emergence of pathogens.</title>
        <authorList>
            <person name="Haridas S."/>
            <person name="Albert R."/>
            <person name="Binder M."/>
            <person name="Bloem J."/>
            <person name="Labutti K."/>
            <person name="Salamov A."/>
            <person name="Andreopoulos B."/>
            <person name="Baker S."/>
            <person name="Barry K."/>
            <person name="Bills G."/>
            <person name="Bluhm B."/>
            <person name="Cannon C."/>
            <person name="Castanera R."/>
            <person name="Culley D."/>
            <person name="Daum C."/>
            <person name="Ezra D."/>
            <person name="Gonzalez J."/>
            <person name="Henrissat B."/>
            <person name="Kuo A."/>
            <person name="Liang C."/>
            <person name="Lipzen A."/>
            <person name="Lutzoni F."/>
            <person name="Magnuson J."/>
            <person name="Mondo S."/>
            <person name="Nolan M."/>
            <person name="Ohm R."/>
            <person name="Pangilinan J."/>
            <person name="Park H.-J."/>
            <person name="Ramirez L."/>
            <person name="Alfaro M."/>
            <person name="Sun H."/>
            <person name="Tritt A."/>
            <person name="Yoshinaga Y."/>
            <person name="Zwiers L.-H."/>
            <person name="Turgeon B."/>
            <person name="Goodwin S."/>
            <person name="Spatafora J."/>
            <person name="Crous P."/>
            <person name="Grigoriev I."/>
        </authorList>
    </citation>
    <scope>NUCLEOTIDE SEQUENCE</scope>
    <source>
        <strain evidence="2">CBS 122681</strain>
    </source>
</reference>
<dbReference type="PANTHER" id="PTHR46586">
    <property type="entry name" value="ANKYRIN REPEAT-CONTAINING PROTEIN"/>
    <property type="match status" value="1"/>
</dbReference>
<dbReference type="AlphaFoldDB" id="A0A6A6TC38"/>
<dbReference type="Gene3D" id="1.25.40.20">
    <property type="entry name" value="Ankyrin repeat-containing domain"/>
    <property type="match status" value="2"/>
</dbReference>
<accession>A0A6A6TC38</accession>
<dbReference type="EMBL" id="MU004327">
    <property type="protein sequence ID" value="KAF2657212.1"/>
    <property type="molecule type" value="Genomic_DNA"/>
</dbReference>
<keyword evidence="3" id="KW-1185">Reference proteome</keyword>
<dbReference type="PANTHER" id="PTHR46586:SF3">
    <property type="entry name" value="ANKYRIN REPEAT-CONTAINING PROTEIN"/>
    <property type="match status" value="1"/>
</dbReference>
<feature type="region of interest" description="Disordered" evidence="1">
    <location>
        <begin position="369"/>
        <end position="394"/>
    </location>
</feature>
<dbReference type="SMART" id="SM00248">
    <property type="entry name" value="ANK"/>
    <property type="match status" value="4"/>
</dbReference>
<sequence>MNEPENGLEGLVVVRHVAGRIVSAERSSDMENRQAVRSCIEVLCSHLAKRGLCFTLFRQDLQVLSKVKIHLFAAAAYTNSLATLRHLLDQGCKPKKSWLFGCPGEVAASRGHVEVLKYLFEIYGWHSLARSAENGCEEWMTKHDTFKDMMKVERLKEKAISSLICKVMDSWLETPHRGLFDFVMRLRRNSRYSLDHSFCNDQLRNLLHSCARHGWLDMTKYLIALGTPVRGTRNAAPEIIEHACQEGYSDVVFLLLQYQPTYLHTFELVKHAAVRGHTELVRKLFKNGAQVSFNGLRNEGLIEAARSGYMEIVRMLIEHESLRCQEDHEAIMAAAEAERDGIRLYLMKHIEVKSPSIAGKQRWEADMRLTAGKPRQKQLPISHHPSQHQHSVRP</sequence>
<evidence type="ECO:0000313" key="3">
    <source>
        <dbReference type="Proteomes" id="UP000799324"/>
    </source>
</evidence>
<proteinExistence type="predicted"/>
<gene>
    <name evidence="2" type="ORF">K491DRAFT_341380</name>
</gene>
<evidence type="ECO:0000256" key="1">
    <source>
        <dbReference type="SAM" id="MobiDB-lite"/>
    </source>
</evidence>
<organism evidence="2 3">
    <name type="scientific">Lophiostoma macrostomum CBS 122681</name>
    <dbReference type="NCBI Taxonomy" id="1314788"/>
    <lineage>
        <taxon>Eukaryota</taxon>
        <taxon>Fungi</taxon>
        <taxon>Dikarya</taxon>
        <taxon>Ascomycota</taxon>
        <taxon>Pezizomycotina</taxon>
        <taxon>Dothideomycetes</taxon>
        <taxon>Pleosporomycetidae</taxon>
        <taxon>Pleosporales</taxon>
        <taxon>Lophiostomataceae</taxon>
        <taxon>Lophiostoma</taxon>
    </lineage>
</organism>
<feature type="compositionally biased region" description="Basic residues" evidence="1">
    <location>
        <begin position="385"/>
        <end position="394"/>
    </location>
</feature>
<dbReference type="InterPro" id="IPR052050">
    <property type="entry name" value="SecEffector_AnkRepeat"/>
</dbReference>
<evidence type="ECO:0000313" key="2">
    <source>
        <dbReference type="EMBL" id="KAF2657212.1"/>
    </source>
</evidence>
<name>A0A6A6TC38_9PLEO</name>
<dbReference type="Pfam" id="PF12796">
    <property type="entry name" value="Ank_2"/>
    <property type="match status" value="1"/>
</dbReference>
<dbReference type="InterPro" id="IPR002110">
    <property type="entry name" value="Ankyrin_rpt"/>
</dbReference>
<dbReference type="SUPFAM" id="SSF48403">
    <property type="entry name" value="Ankyrin repeat"/>
    <property type="match status" value="1"/>
</dbReference>
<dbReference type="InterPro" id="IPR036770">
    <property type="entry name" value="Ankyrin_rpt-contain_sf"/>
</dbReference>
<dbReference type="Proteomes" id="UP000799324">
    <property type="component" value="Unassembled WGS sequence"/>
</dbReference>